<organism evidence="1 2">
    <name type="scientific">Trifolium pratense</name>
    <name type="common">Red clover</name>
    <dbReference type="NCBI Taxonomy" id="57577"/>
    <lineage>
        <taxon>Eukaryota</taxon>
        <taxon>Viridiplantae</taxon>
        <taxon>Streptophyta</taxon>
        <taxon>Embryophyta</taxon>
        <taxon>Tracheophyta</taxon>
        <taxon>Spermatophyta</taxon>
        <taxon>Magnoliopsida</taxon>
        <taxon>eudicotyledons</taxon>
        <taxon>Gunneridae</taxon>
        <taxon>Pentapetalae</taxon>
        <taxon>rosids</taxon>
        <taxon>fabids</taxon>
        <taxon>Fabales</taxon>
        <taxon>Fabaceae</taxon>
        <taxon>Papilionoideae</taxon>
        <taxon>50 kb inversion clade</taxon>
        <taxon>NPAAA clade</taxon>
        <taxon>Hologalegina</taxon>
        <taxon>IRL clade</taxon>
        <taxon>Trifolieae</taxon>
        <taxon>Trifolium</taxon>
    </lineage>
</organism>
<accession>A0A2K3JU89</accession>
<gene>
    <name evidence="1" type="ORF">L195_g050495</name>
</gene>
<comment type="caution">
    <text evidence="1">The sequence shown here is derived from an EMBL/GenBank/DDBJ whole genome shotgun (WGS) entry which is preliminary data.</text>
</comment>
<protein>
    <submittedName>
        <fullName evidence="1">Uncharacterized protein</fullName>
    </submittedName>
</protein>
<dbReference type="EMBL" id="ASHM01076834">
    <property type="protein sequence ID" value="PNX57619.1"/>
    <property type="molecule type" value="Genomic_DNA"/>
</dbReference>
<sequence>KILYTDLEYLICKFCILASSGDIVSAVQLQFQRAQGVTKRALLTRILDFLAKRASSRLASESGQRVSNPRLASSSPRLVSMLENRTCTSFQN</sequence>
<evidence type="ECO:0000313" key="1">
    <source>
        <dbReference type="EMBL" id="PNX57619.1"/>
    </source>
</evidence>
<reference evidence="1 2" key="2">
    <citation type="journal article" date="2017" name="Front. Plant Sci.">
        <title>Gene Classification and Mining of Molecular Markers Useful in Red Clover (Trifolium pratense) Breeding.</title>
        <authorList>
            <person name="Istvanek J."/>
            <person name="Dluhosova J."/>
            <person name="Dluhos P."/>
            <person name="Patkova L."/>
            <person name="Nedelnik J."/>
            <person name="Repkova J."/>
        </authorList>
    </citation>
    <scope>NUCLEOTIDE SEQUENCE [LARGE SCALE GENOMIC DNA]</scope>
    <source>
        <strain evidence="2">cv. Tatra</strain>
        <tissue evidence="1">Young leaves</tissue>
    </source>
</reference>
<evidence type="ECO:0000313" key="2">
    <source>
        <dbReference type="Proteomes" id="UP000236291"/>
    </source>
</evidence>
<name>A0A2K3JU89_TRIPR</name>
<dbReference type="AlphaFoldDB" id="A0A2K3JU89"/>
<reference evidence="1 2" key="1">
    <citation type="journal article" date="2014" name="Am. J. Bot.">
        <title>Genome assembly and annotation for red clover (Trifolium pratense; Fabaceae).</title>
        <authorList>
            <person name="Istvanek J."/>
            <person name="Jaros M."/>
            <person name="Krenek A."/>
            <person name="Repkova J."/>
        </authorList>
    </citation>
    <scope>NUCLEOTIDE SEQUENCE [LARGE SCALE GENOMIC DNA]</scope>
    <source>
        <strain evidence="2">cv. Tatra</strain>
        <tissue evidence="1">Young leaves</tissue>
    </source>
</reference>
<feature type="non-terminal residue" evidence="1">
    <location>
        <position position="1"/>
    </location>
</feature>
<dbReference type="Proteomes" id="UP000236291">
    <property type="component" value="Unassembled WGS sequence"/>
</dbReference>
<proteinExistence type="predicted"/>